<organism evidence="3 4">
    <name type="scientific">Seminavis robusta</name>
    <dbReference type="NCBI Taxonomy" id="568900"/>
    <lineage>
        <taxon>Eukaryota</taxon>
        <taxon>Sar</taxon>
        <taxon>Stramenopiles</taxon>
        <taxon>Ochrophyta</taxon>
        <taxon>Bacillariophyta</taxon>
        <taxon>Bacillariophyceae</taxon>
        <taxon>Bacillariophycidae</taxon>
        <taxon>Naviculales</taxon>
        <taxon>Naviculaceae</taxon>
        <taxon>Seminavis</taxon>
    </lineage>
</organism>
<feature type="region of interest" description="Disordered" evidence="1">
    <location>
        <begin position="45"/>
        <end position="98"/>
    </location>
</feature>
<dbReference type="Proteomes" id="UP001153069">
    <property type="component" value="Unassembled WGS sequence"/>
</dbReference>
<evidence type="ECO:0000256" key="2">
    <source>
        <dbReference type="SAM" id="Phobius"/>
    </source>
</evidence>
<sequence length="544" mass="57078">MAESSTVASNAPMETWKKVAIGVGGIGALAAAILLPLLLLRDSSETTSTPSLAPSLQPSTLVPTTNPSFNPTTIQPTTAPSSSPTDKPTFEPTTVAPTSPPTTLIYSFGGATETACPDLTLTLNVTTNSSTTNSTFNSTSTTIISSNSSTWIQIADDIYGENALDFSGAALAVSANGRIIAVSSTENDGNGRNSGSVRVYMYNYTYGDFVQLGQEIDGENEGDWSGESLALDARGYRLAVGAGWNDGVKGEDSGHVRVFDYSEKTDSWDLTDSDLDGPNEGVEFGKSVSLSADGNRLLVGASHCRGDANMTRLGCAFLFDFVNGSWSLFGQMEGEAEGDEFGTTVELSADGLSLAIGAYRHDVINGTDAGQVALYAFNSSTDAFESNGVIEGVLPGEWAGMAFSLSESGHRVAVGCHDREIVPVPGFTRVYERIDGDWVQLGTSDLTGGFSVSLSSDGSRVAIGDHRGRYAGANSGHVFVYDFNEETFEWEIVGTTIHGNPQEMAGIGVSMTADGMRIAVTAPLASNQRNGASQVGATRVYDLC</sequence>
<name>A0A9N8E2U5_9STRA</name>
<dbReference type="PANTHER" id="PTHR36220:SF1">
    <property type="entry name" value="GAMMA TUBULIN COMPLEX COMPONENT C-TERMINAL DOMAIN-CONTAINING PROTEIN"/>
    <property type="match status" value="1"/>
</dbReference>
<evidence type="ECO:0000256" key="1">
    <source>
        <dbReference type="SAM" id="MobiDB-lite"/>
    </source>
</evidence>
<feature type="transmembrane region" description="Helical" evidence="2">
    <location>
        <begin position="20"/>
        <end position="40"/>
    </location>
</feature>
<protein>
    <submittedName>
        <fullName evidence="3">Uncharacterized protein</fullName>
    </submittedName>
</protein>
<feature type="compositionally biased region" description="Polar residues" evidence="1">
    <location>
        <begin position="45"/>
        <end position="86"/>
    </location>
</feature>
<proteinExistence type="predicted"/>
<dbReference type="EMBL" id="CAICTM010000499">
    <property type="protein sequence ID" value="CAB9511724.1"/>
    <property type="molecule type" value="Genomic_DNA"/>
</dbReference>
<reference evidence="3" key="1">
    <citation type="submission" date="2020-06" db="EMBL/GenBank/DDBJ databases">
        <authorList>
            <consortium name="Plant Systems Biology data submission"/>
        </authorList>
    </citation>
    <scope>NUCLEOTIDE SEQUENCE</scope>
    <source>
        <strain evidence="3">D6</strain>
    </source>
</reference>
<dbReference type="SUPFAM" id="SSF50965">
    <property type="entry name" value="Galactose oxidase, central domain"/>
    <property type="match status" value="1"/>
</dbReference>
<dbReference type="PANTHER" id="PTHR36220">
    <property type="entry name" value="UNNAMED PRODUCT"/>
    <property type="match status" value="1"/>
</dbReference>
<accession>A0A9N8E2U5</accession>
<keyword evidence="2" id="KW-0812">Transmembrane</keyword>
<evidence type="ECO:0000313" key="4">
    <source>
        <dbReference type="Proteomes" id="UP001153069"/>
    </source>
</evidence>
<dbReference type="InterPro" id="IPR011043">
    <property type="entry name" value="Gal_Oxase/kelch_b-propeller"/>
</dbReference>
<keyword evidence="2" id="KW-0472">Membrane</keyword>
<gene>
    <name evidence="3" type="ORF">SEMRO_500_G155180.3</name>
</gene>
<evidence type="ECO:0000313" key="3">
    <source>
        <dbReference type="EMBL" id="CAB9511724.1"/>
    </source>
</evidence>
<keyword evidence="2" id="KW-1133">Transmembrane helix</keyword>
<comment type="caution">
    <text evidence="3">The sequence shown here is derived from an EMBL/GenBank/DDBJ whole genome shotgun (WGS) entry which is preliminary data.</text>
</comment>
<dbReference type="AlphaFoldDB" id="A0A9N8E2U5"/>
<dbReference type="OrthoDB" id="49473at2759"/>
<dbReference type="SUPFAM" id="SSF101908">
    <property type="entry name" value="Putative isomerase YbhE"/>
    <property type="match status" value="1"/>
</dbReference>
<keyword evidence="4" id="KW-1185">Reference proteome</keyword>